<evidence type="ECO:0000313" key="6">
    <source>
        <dbReference type="Proteomes" id="UP000013131"/>
    </source>
</evidence>
<dbReference type="EMBL" id="AORI01000012">
    <property type="protein sequence ID" value="ENY68545.1"/>
    <property type="molecule type" value="Genomic_DNA"/>
</dbReference>
<dbReference type="eggNOG" id="COG1381">
    <property type="taxonomic scope" value="Bacteria"/>
</dbReference>
<dbReference type="Proteomes" id="UP000013131">
    <property type="component" value="Unassembled WGS sequence"/>
</dbReference>
<evidence type="ECO:0000259" key="4">
    <source>
        <dbReference type="Pfam" id="PF11967"/>
    </source>
</evidence>
<dbReference type="NCBIfam" id="TIGR00613">
    <property type="entry name" value="reco"/>
    <property type="match status" value="1"/>
</dbReference>
<keyword evidence="1" id="KW-0227">DNA damage</keyword>
<evidence type="ECO:0000313" key="5">
    <source>
        <dbReference type="EMBL" id="ENY68545.1"/>
    </source>
</evidence>
<dbReference type="AlphaFoldDB" id="N9TR42"/>
<comment type="caution">
    <text evidence="5">The sequence shown here is derived from an EMBL/GenBank/DDBJ whole genome shotgun (WGS) entry which is preliminary data.</text>
</comment>
<dbReference type="InterPro" id="IPR022572">
    <property type="entry name" value="DNA_rep/recomb_RecO_N"/>
</dbReference>
<dbReference type="GO" id="GO:0006302">
    <property type="term" value="P:double-strand break repair"/>
    <property type="evidence" value="ECO:0007669"/>
    <property type="project" value="TreeGrafter"/>
</dbReference>
<dbReference type="InterPro" id="IPR037278">
    <property type="entry name" value="ARFGAP/RecO"/>
</dbReference>
<evidence type="ECO:0000256" key="2">
    <source>
        <dbReference type="ARBA" id="ARBA00023172"/>
    </source>
</evidence>
<dbReference type="GO" id="GO:0043590">
    <property type="term" value="C:bacterial nucleoid"/>
    <property type="evidence" value="ECO:0007669"/>
    <property type="project" value="TreeGrafter"/>
</dbReference>
<organism evidence="5 6">
    <name type="scientific">Metamycoplasma auris 15026</name>
    <dbReference type="NCBI Taxonomy" id="1188233"/>
    <lineage>
        <taxon>Bacteria</taxon>
        <taxon>Bacillati</taxon>
        <taxon>Mycoplasmatota</taxon>
        <taxon>Mycoplasmoidales</taxon>
        <taxon>Metamycoplasmataceae</taxon>
        <taxon>Metamycoplasma</taxon>
    </lineage>
</organism>
<dbReference type="PANTHER" id="PTHR33991:SF1">
    <property type="entry name" value="DNA REPAIR PROTEIN RECO"/>
    <property type="match status" value="1"/>
</dbReference>
<dbReference type="PATRIC" id="fig|1188233.3.peg.603"/>
<reference evidence="5 6" key="1">
    <citation type="journal article" date="2013" name="Genome Announc.">
        <title>Draft Genome Sequences of Mycoplasma auris and Mycoplasma yeatsii, Two Species of the Ear Canal of Caprinae.</title>
        <authorList>
            <person name="Dordet-Frisoni E."/>
            <person name="Baranowski E."/>
            <person name="Barre A."/>
            <person name="Blanchard A."/>
            <person name="Breton M."/>
            <person name="Couture C."/>
            <person name="Dupuy V."/>
            <person name="Gaurivaud P."/>
            <person name="Jacob D."/>
            <person name="Lemaitre C."/>
            <person name="Manso-Silvan L."/>
            <person name="Nikolski M."/>
            <person name="Nouvel L.X."/>
            <person name="Poumarat F."/>
            <person name="Sirand-Pugnet P."/>
            <person name="Thebault P."/>
            <person name="Theil S."/>
            <person name="Thiaucourt F."/>
            <person name="Citti C."/>
            <person name="Tardy F."/>
        </authorList>
    </citation>
    <scope>NUCLEOTIDE SEQUENCE [LARGE SCALE GENOMIC DNA]</scope>
    <source>
        <strain evidence="5 6">15026</strain>
    </source>
</reference>
<dbReference type="Pfam" id="PF02565">
    <property type="entry name" value="RecO_C"/>
    <property type="match status" value="1"/>
</dbReference>
<dbReference type="PANTHER" id="PTHR33991">
    <property type="entry name" value="DNA REPAIR PROTEIN RECO"/>
    <property type="match status" value="1"/>
</dbReference>
<dbReference type="OrthoDB" id="404042at2"/>
<dbReference type="Pfam" id="PF11967">
    <property type="entry name" value="RecO_N"/>
    <property type="match status" value="1"/>
</dbReference>
<gene>
    <name evidence="5" type="primary">recO</name>
    <name evidence="5" type="ORF">MAU_6250</name>
</gene>
<evidence type="ECO:0000256" key="1">
    <source>
        <dbReference type="ARBA" id="ARBA00022763"/>
    </source>
</evidence>
<evidence type="ECO:0000256" key="3">
    <source>
        <dbReference type="ARBA" id="ARBA00023204"/>
    </source>
</evidence>
<dbReference type="SUPFAM" id="SSF57863">
    <property type="entry name" value="ArfGap/RecO-like zinc finger"/>
    <property type="match status" value="1"/>
</dbReference>
<proteinExistence type="predicted"/>
<dbReference type="InterPro" id="IPR003717">
    <property type="entry name" value="RecO"/>
</dbReference>
<keyword evidence="3" id="KW-0234">DNA repair</keyword>
<sequence length="219" mass="25878">MQNREYETKGIILEVRNHQDNDGIIKVLVDGGIKFLYAKGIQKPQSKNKLNMPILALVNLEIIKSKFIDKISTLKKAKIISFFPLNPLLQYIYNSVLHFLNYINNKNLDFKKYQIFLDNLERYPNQSFSLVLLELLRVYGMKPNFDACVECKNKNNIIDFEFYKGGFLCKQHSSNYKDPNYLRALYWLEHDFFRFVNEFDENISIKINAQMIEILNSII</sequence>
<accession>N9TR42</accession>
<name>N9TR42_9BACT</name>
<dbReference type="STRING" id="1188233.MAU_6250"/>
<protein>
    <submittedName>
        <fullName evidence="5">Recombination protein O</fullName>
    </submittedName>
</protein>
<feature type="domain" description="DNA replication/recombination mediator RecO N-terminal" evidence="4">
    <location>
        <begin position="5"/>
        <end position="82"/>
    </location>
</feature>
<keyword evidence="6" id="KW-1185">Reference proteome</keyword>
<keyword evidence="2" id="KW-0233">DNA recombination</keyword>
<dbReference type="GO" id="GO:0006310">
    <property type="term" value="P:DNA recombination"/>
    <property type="evidence" value="ECO:0007669"/>
    <property type="project" value="UniProtKB-KW"/>
</dbReference>
<dbReference type="RefSeq" id="WP_004425356.1">
    <property type="nucleotide sequence ID" value="NZ_AORI01000012.1"/>
</dbReference>